<keyword evidence="6" id="KW-0808">Transferase</keyword>
<dbReference type="InterPro" id="IPR002178">
    <property type="entry name" value="PTS_EIIA_type-2_dom"/>
</dbReference>
<keyword evidence="4" id="KW-0597">Phosphoprotein</keyword>
<dbReference type="PANTHER" id="PTHR30181:SF2">
    <property type="entry name" value="PTS SYSTEM MANNITOL-SPECIFIC EIICBA COMPONENT"/>
    <property type="match status" value="1"/>
</dbReference>
<dbReference type="GO" id="GO:0090563">
    <property type="term" value="F:protein-phosphocysteine-sugar phosphotransferase activity"/>
    <property type="evidence" value="ECO:0007669"/>
    <property type="project" value="TreeGrafter"/>
</dbReference>
<dbReference type="CDD" id="cd00211">
    <property type="entry name" value="PTS_IIA_fru"/>
    <property type="match status" value="1"/>
</dbReference>
<dbReference type="OrthoDB" id="1640042at2"/>
<feature type="domain" description="PTS EIIA type-2" evidence="12">
    <location>
        <begin position="2"/>
        <end position="141"/>
    </location>
</feature>
<organism evidence="13 14">
    <name type="scientific">Paenibacillus terrae</name>
    <dbReference type="NCBI Taxonomy" id="159743"/>
    <lineage>
        <taxon>Bacteria</taxon>
        <taxon>Bacillati</taxon>
        <taxon>Bacillota</taxon>
        <taxon>Bacilli</taxon>
        <taxon>Bacillales</taxon>
        <taxon>Paenibacillaceae</taxon>
        <taxon>Paenibacillus</taxon>
    </lineage>
</organism>
<dbReference type="GO" id="GO:0009401">
    <property type="term" value="P:phosphoenolpyruvate-dependent sugar phosphotransferase system"/>
    <property type="evidence" value="ECO:0007669"/>
    <property type="project" value="UniProtKB-KW"/>
</dbReference>
<keyword evidence="5" id="KW-0762">Sugar transport</keyword>
<dbReference type="Pfam" id="PF00359">
    <property type="entry name" value="PTS_EIIA_2"/>
    <property type="match status" value="1"/>
</dbReference>
<dbReference type="PANTHER" id="PTHR30181">
    <property type="entry name" value="MANNITOL PERMEASE IIC COMPONENT"/>
    <property type="match status" value="1"/>
</dbReference>
<keyword evidence="8" id="KW-0418">Kinase</keyword>
<evidence type="ECO:0000256" key="9">
    <source>
        <dbReference type="ARBA" id="ARBA00029908"/>
    </source>
</evidence>
<evidence type="ECO:0000256" key="7">
    <source>
        <dbReference type="ARBA" id="ARBA00022683"/>
    </source>
</evidence>
<sequence length="144" mass="15918">MSIMTIDKVKMNATAKDKYEAIRMAGQILLDAGHITGEYIDKMLEREEIVSTYIGNGLAIPHGTKESKTFIQSTGISIIQFPQGVDFGEEKAYMVIGIAAQGGDHMEILTSIAVVCAEEENMEKLRNAVTPQEIMDLFESEMEL</sequence>
<gene>
    <name evidence="13" type="ORF">QD47_22070</name>
</gene>
<dbReference type="InterPro" id="IPR016152">
    <property type="entry name" value="PTrfase/Anion_transptr"/>
</dbReference>
<comment type="function">
    <text evidence="1">The phosphoenolpyruvate-dependent sugar phosphotransferase system (sugar PTS), a major carbohydrate active transport system, catalyzes the phosphorylation of incoming sugar substrates concomitantly with their translocation across the cell membrane. The enzyme II CmtAB PTS system is involved in D-mannitol transport.</text>
</comment>
<dbReference type="EMBL" id="JTHP01000055">
    <property type="protein sequence ID" value="KJD43515.1"/>
    <property type="molecule type" value="Genomic_DNA"/>
</dbReference>
<dbReference type="Proteomes" id="UP000032534">
    <property type="component" value="Unassembled WGS sequence"/>
</dbReference>
<dbReference type="GO" id="GO:0005886">
    <property type="term" value="C:plasma membrane"/>
    <property type="evidence" value="ECO:0007669"/>
    <property type="project" value="TreeGrafter"/>
</dbReference>
<dbReference type="PATRIC" id="fig|159743.3.peg.4909"/>
<keyword evidence="14" id="KW-1185">Reference proteome</keyword>
<dbReference type="GO" id="GO:0016301">
    <property type="term" value="F:kinase activity"/>
    <property type="evidence" value="ECO:0007669"/>
    <property type="project" value="UniProtKB-KW"/>
</dbReference>
<evidence type="ECO:0000256" key="5">
    <source>
        <dbReference type="ARBA" id="ARBA00022597"/>
    </source>
</evidence>
<evidence type="ECO:0000256" key="4">
    <source>
        <dbReference type="ARBA" id="ARBA00022553"/>
    </source>
</evidence>
<dbReference type="AlphaFoldDB" id="A0A0D7WWH0"/>
<evidence type="ECO:0000313" key="13">
    <source>
        <dbReference type="EMBL" id="KJD43515.1"/>
    </source>
</evidence>
<dbReference type="SUPFAM" id="SSF55804">
    <property type="entry name" value="Phoshotransferase/anion transport protein"/>
    <property type="match status" value="1"/>
</dbReference>
<evidence type="ECO:0000256" key="3">
    <source>
        <dbReference type="ARBA" id="ARBA00022448"/>
    </source>
</evidence>
<evidence type="ECO:0000256" key="6">
    <source>
        <dbReference type="ARBA" id="ARBA00022679"/>
    </source>
</evidence>
<evidence type="ECO:0000313" key="14">
    <source>
        <dbReference type="Proteomes" id="UP000032534"/>
    </source>
</evidence>
<protein>
    <recommendedName>
        <fullName evidence="2">Mannitol-specific phosphotransferase enzyme IIA component</fullName>
    </recommendedName>
    <alternativeName>
        <fullName evidence="10">EIIA</fullName>
    </alternativeName>
    <alternativeName>
        <fullName evidence="11">EIII</fullName>
    </alternativeName>
    <alternativeName>
        <fullName evidence="9">PTS system mannitol-specific EIIA component</fullName>
    </alternativeName>
</protein>
<dbReference type="PROSITE" id="PS00372">
    <property type="entry name" value="PTS_EIIA_TYPE_2_HIS"/>
    <property type="match status" value="1"/>
</dbReference>
<dbReference type="InterPro" id="IPR050893">
    <property type="entry name" value="Sugar_PTS"/>
</dbReference>
<dbReference type="PROSITE" id="PS51094">
    <property type="entry name" value="PTS_EIIA_TYPE_2"/>
    <property type="match status" value="1"/>
</dbReference>
<reference evidence="13 14" key="1">
    <citation type="submission" date="2014-11" db="EMBL/GenBank/DDBJ databases">
        <title>Draft Genome Sequences of Paenibacillus polymyxa NRRL B-30509 and Paenibacillus terrae NRRL B-30644, Strains from a Poultry Environment that Produce Tridecaptin A and Paenicidins.</title>
        <authorList>
            <person name="van Belkum M.J."/>
            <person name="Lohans C.T."/>
            <person name="Vederas J.C."/>
        </authorList>
    </citation>
    <scope>NUCLEOTIDE SEQUENCE [LARGE SCALE GENOMIC DNA]</scope>
    <source>
        <strain evidence="13 14">NRRL B-30644</strain>
    </source>
</reference>
<evidence type="ECO:0000256" key="8">
    <source>
        <dbReference type="ARBA" id="ARBA00022777"/>
    </source>
</evidence>
<proteinExistence type="predicted"/>
<evidence type="ECO:0000256" key="2">
    <source>
        <dbReference type="ARBA" id="ARBA00014783"/>
    </source>
</evidence>
<accession>A0A0D7WWH0</accession>
<keyword evidence="3" id="KW-0813">Transport</keyword>
<evidence type="ECO:0000256" key="1">
    <source>
        <dbReference type="ARBA" id="ARBA00002434"/>
    </source>
</evidence>
<dbReference type="Gene3D" id="3.40.930.10">
    <property type="entry name" value="Mannitol-specific EII, Chain A"/>
    <property type="match status" value="1"/>
</dbReference>
<keyword evidence="7" id="KW-0598">Phosphotransferase system</keyword>
<dbReference type="RefSeq" id="WP_044648147.1">
    <property type="nucleotide sequence ID" value="NZ_JTHP01000055.1"/>
</dbReference>
<comment type="caution">
    <text evidence="13">The sequence shown here is derived from an EMBL/GenBank/DDBJ whole genome shotgun (WGS) entry which is preliminary data.</text>
</comment>
<evidence type="ECO:0000259" key="12">
    <source>
        <dbReference type="PROSITE" id="PS51094"/>
    </source>
</evidence>
<evidence type="ECO:0000256" key="10">
    <source>
        <dbReference type="ARBA" id="ARBA00030956"/>
    </source>
</evidence>
<name>A0A0D7WWH0_9BACL</name>
<evidence type="ECO:0000256" key="11">
    <source>
        <dbReference type="ARBA" id="ARBA00030962"/>
    </source>
</evidence>